<evidence type="ECO:0000256" key="1">
    <source>
        <dbReference type="ARBA" id="ARBA00006654"/>
    </source>
</evidence>
<accession>A0A317C968</accession>
<organism evidence="6 7">
    <name type="scientific">Leucothrix arctica</name>
    <dbReference type="NCBI Taxonomy" id="1481894"/>
    <lineage>
        <taxon>Bacteria</taxon>
        <taxon>Pseudomonadati</taxon>
        <taxon>Pseudomonadota</taxon>
        <taxon>Gammaproteobacteria</taxon>
        <taxon>Thiotrichales</taxon>
        <taxon>Thiotrichaceae</taxon>
        <taxon>Leucothrix</taxon>
    </lineage>
</organism>
<evidence type="ECO:0000313" key="7">
    <source>
        <dbReference type="Proteomes" id="UP000245506"/>
    </source>
</evidence>
<comment type="similarity">
    <text evidence="1 3">Belongs to the 5'-nucleotidase family.</text>
</comment>
<dbReference type="RefSeq" id="WP_109824399.1">
    <property type="nucleotide sequence ID" value="NZ_QGKL01000039.1"/>
</dbReference>
<dbReference type="SUPFAM" id="SSF55816">
    <property type="entry name" value="5'-nucleotidase (syn. UDP-sugar hydrolase), C-terminal domain"/>
    <property type="match status" value="1"/>
</dbReference>
<proteinExistence type="inferred from homology"/>
<dbReference type="PROSITE" id="PS00785">
    <property type="entry name" value="5_NUCLEOTIDASE_1"/>
    <property type="match status" value="1"/>
</dbReference>
<dbReference type="InterPro" id="IPR006146">
    <property type="entry name" value="5'-Nucleotdase_CS"/>
</dbReference>
<name>A0A317C968_9GAMM</name>
<keyword evidence="7" id="KW-1185">Reference proteome</keyword>
<dbReference type="OrthoDB" id="9803927at2"/>
<reference evidence="6 7" key="1">
    <citation type="submission" date="2018-05" db="EMBL/GenBank/DDBJ databases">
        <title>Leucothrix arctica sp. nov., isolated from Arctic seawater.</title>
        <authorList>
            <person name="Choi A."/>
            <person name="Baek K."/>
        </authorList>
    </citation>
    <scope>NUCLEOTIDE SEQUENCE [LARGE SCALE GENOMIC DNA]</scope>
    <source>
        <strain evidence="6 7">IMCC9719</strain>
    </source>
</reference>
<dbReference type="PANTHER" id="PTHR11575:SF24">
    <property type="entry name" value="5'-NUCLEOTIDASE"/>
    <property type="match status" value="1"/>
</dbReference>
<evidence type="ECO:0000256" key="3">
    <source>
        <dbReference type="RuleBase" id="RU362119"/>
    </source>
</evidence>
<dbReference type="GO" id="GO:0008768">
    <property type="term" value="F:UDP-sugar diphosphatase activity"/>
    <property type="evidence" value="ECO:0007669"/>
    <property type="project" value="TreeGrafter"/>
</dbReference>
<dbReference type="Pfam" id="PF02872">
    <property type="entry name" value="5_nucleotid_C"/>
    <property type="match status" value="1"/>
</dbReference>
<dbReference type="PRINTS" id="PR01607">
    <property type="entry name" value="APYRASEFAMLY"/>
</dbReference>
<dbReference type="Gene3D" id="3.60.21.10">
    <property type="match status" value="1"/>
</dbReference>
<dbReference type="InterPro" id="IPR036907">
    <property type="entry name" value="5'-Nucleotdase_C_sf"/>
</dbReference>
<evidence type="ECO:0000259" key="4">
    <source>
        <dbReference type="Pfam" id="PF00149"/>
    </source>
</evidence>
<evidence type="ECO:0000256" key="2">
    <source>
        <dbReference type="ARBA" id="ARBA00022729"/>
    </source>
</evidence>
<dbReference type="NCBIfam" id="TIGR01530">
    <property type="entry name" value="nadN"/>
    <property type="match status" value="1"/>
</dbReference>
<dbReference type="GO" id="GO:0008253">
    <property type="term" value="F:5'-nucleotidase activity"/>
    <property type="evidence" value="ECO:0007669"/>
    <property type="project" value="InterPro"/>
</dbReference>
<gene>
    <name evidence="6" type="primary">nadN</name>
    <name evidence="6" type="ORF">DKT75_15655</name>
</gene>
<feature type="signal peptide" evidence="3">
    <location>
        <begin position="1"/>
        <end position="23"/>
    </location>
</feature>
<dbReference type="GO" id="GO:0030288">
    <property type="term" value="C:outer membrane-bounded periplasmic space"/>
    <property type="evidence" value="ECO:0007669"/>
    <property type="project" value="TreeGrafter"/>
</dbReference>
<dbReference type="InterPro" id="IPR029052">
    <property type="entry name" value="Metallo-depent_PP-like"/>
</dbReference>
<dbReference type="InterPro" id="IPR006179">
    <property type="entry name" value="5_nucleotidase/apyrase"/>
</dbReference>
<dbReference type="InterPro" id="IPR008334">
    <property type="entry name" value="5'-Nucleotdase_C"/>
</dbReference>
<dbReference type="Pfam" id="PF00149">
    <property type="entry name" value="Metallophos"/>
    <property type="match status" value="1"/>
</dbReference>
<dbReference type="GO" id="GO:0046872">
    <property type="term" value="F:metal ion binding"/>
    <property type="evidence" value="ECO:0007669"/>
    <property type="project" value="InterPro"/>
</dbReference>
<evidence type="ECO:0000259" key="5">
    <source>
        <dbReference type="Pfam" id="PF02872"/>
    </source>
</evidence>
<dbReference type="AlphaFoldDB" id="A0A317C968"/>
<keyword evidence="3" id="KW-0547">Nucleotide-binding</keyword>
<dbReference type="InterPro" id="IPR004843">
    <property type="entry name" value="Calcineurin-like_PHP"/>
</dbReference>
<dbReference type="InterPro" id="IPR006420">
    <property type="entry name" value="NadN"/>
</dbReference>
<dbReference type="PROSITE" id="PS51257">
    <property type="entry name" value="PROKAR_LIPOPROTEIN"/>
    <property type="match status" value="1"/>
</dbReference>
<dbReference type="Proteomes" id="UP000245506">
    <property type="component" value="Unassembled WGS sequence"/>
</dbReference>
<dbReference type="PROSITE" id="PS00786">
    <property type="entry name" value="5_NUCLEOTIDASE_2"/>
    <property type="match status" value="1"/>
</dbReference>
<keyword evidence="2 3" id="KW-0732">Signal</keyword>
<feature type="chain" id="PRO_5016195105" evidence="3">
    <location>
        <begin position="24"/>
        <end position="625"/>
    </location>
</feature>
<protein>
    <submittedName>
        <fullName evidence="6">NAD nucleotidase</fullName>
    </submittedName>
</protein>
<dbReference type="PANTHER" id="PTHR11575">
    <property type="entry name" value="5'-NUCLEOTIDASE-RELATED"/>
    <property type="match status" value="1"/>
</dbReference>
<keyword evidence="3" id="KW-0378">Hydrolase</keyword>
<sequence>MKFKRSLLAMLVTTSLLSGCNLFDDDDDDNNESVSTGTPAELSILHINDHHSHLEADDLDLNIGVETEVTAGGFPRLVTKFNELQTAAEDNDRDVLKLHSGDAITGTTYYTLFKGEADAAMMNQVCFDAFALGNHEFDSGDAGLVTFLDYLNSSDDCTTPALAANVVPEVGVSPLALNSATDYIQPYTIKEVDDQKYGIIGIDIADKTKNSSNPDETTVFLDETETAQQYIDELMDMGVNKIILLTHYQFQNDLELGRNLTGVDVIVGGDSHTLLGDAYVDMGQTVAGSYPTVVTNLDGDEVCVVQAWQYASILGELNVSFDADGVVTSCEGTPHMPLADTFTREDADGEEYSPEGAELATLEAAIDAMDELSITEEDADTVAVLATFSEKVDELKQQVIGSAAEDLCLERIPGQGRSTICDASETFSNGSDISNIVSKAFLEMSNTSDICIQNGGGVRIDVPAGEISYDTAYTLLPFANTLVEIEMTGQQIIDTLEEAAIATLDGSSGAYPYASGLRWNVDLSAAEGERFTNVEINSRVAGEWAEIDTSATYKVVTNSFIAAGGDGYDTFGNIVDGLKTDTFLDYALSFVEYVEAETAAGNTIAKLPIAEYSTQSFVSTEGVQQ</sequence>
<comment type="caution">
    <text evidence="6">The sequence shown here is derived from an EMBL/GenBank/DDBJ whole genome shotgun (WGS) entry which is preliminary data.</text>
</comment>
<dbReference type="GO" id="GO:0000166">
    <property type="term" value="F:nucleotide binding"/>
    <property type="evidence" value="ECO:0007669"/>
    <property type="project" value="UniProtKB-KW"/>
</dbReference>
<dbReference type="EMBL" id="QGKL01000039">
    <property type="protein sequence ID" value="PWQ94721.1"/>
    <property type="molecule type" value="Genomic_DNA"/>
</dbReference>
<dbReference type="SUPFAM" id="SSF56300">
    <property type="entry name" value="Metallo-dependent phosphatases"/>
    <property type="match status" value="1"/>
</dbReference>
<dbReference type="GO" id="GO:0009166">
    <property type="term" value="P:nucleotide catabolic process"/>
    <property type="evidence" value="ECO:0007669"/>
    <property type="project" value="InterPro"/>
</dbReference>
<feature type="domain" description="Calcineurin-like phosphoesterase" evidence="4">
    <location>
        <begin position="43"/>
        <end position="273"/>
    </location>
</feature>
<evidence type="ECO:0000313" key="6">
    <source>
        <dbReference type="EMBL" id="PWQ94721.1"/>
    </source>
</evidence>
<feature type="domain" description="5'-Nucleotidase C-terminal" evidence="5">
    <location>
        <begin position="429"/>
        <end position="571"/>
    </location>
</feature>
<dbReference type="Gene3D" id="3.90.780.10">
    <property type="entry name" value="5'-Nucleotidase, C-terminal domain"/>
    <property type="match status" value="1"/>
</dbReference>